<evidence type="ECO:0000313" key="2">
    <source>
        <dbReference type="EMBL" id="CAH1636240.1"/>
    </source>
</evidence>
<sequence length="260" mass="28810">MSGRDRDVGRKWESGSAKRKRKAERTASNQVLSLNMMKFLNQTASGSTKSIDSTSTLQTSEIPLENALDALNTESECQLDVEFGLSSSQSKYDAETFVLSSSNQEEQIDIDYPIRNNDASAIVQQVLVNSDPGFWTFPITDSQRRDIVQRGPIQQINSGDECYPKASRENEGDSRGYRSAEEQARELARSIRREVAKLADKWNTLVDRSDAWGRCLDDAVQEAVTMPVNAGSGGRITARPASRRAACRLNQLANLNVDVV</sequence>
<proteinExistence type="predicted"/>
<evidence type="ECO:0000313" key="3">
    <source>
        <dbReference type="Proteomes" id="UP001153321"/>
    </source>
</evidence>
<evidence type="ECO:0000256" key="1">
    <source>
        <dbReference type="SAM" id="MobiDB-lite"/>
    </source>
</evidence>
<feature type="region of interest" description="Disordered" evidence="1">
    <location>
        <begin position="156"/>
        <end position="179"/>
    </location>
</feature>
<dbReference type="Proteomes" id="UP001153321">
    <property type="component" value="Chromosome 12"/>
</dbReference>
<dbReference type="AlphaFoldDB" id="A0A9P0HXY6"/>
<feature type="compositionally biased region" description="Basic and acidic residues" evidence="1">
    <location>
        <begin position="1"/>
        <end position="13"/>
    </location>
</feature>
<protein>
    <submittedName>
        <fullName evidence="2">Uncharacterized protein</fullName>
    </submittedName>
</protein>
<accession>A0A9P0HXY6</accession>
<feature type="compositionally biased region" description="Basic and acidic residues" evidence="1">
    <location>
        <begin position="162"/>
        <end position="179"/>
    </location>
</feature>
<gene>
    <name evidence="2" type="ORF">SPLIT_LOCUS1602</name>
</gene>
<dbReference type="EMBL" id="LR824543">
    <property type="protein sequence ID" value="CAH1636240.1"/>
    <property type="molecule type" value="Genomic_DNA"/>
</dbReference>
<reference evidence="2" key="1">
    <citation type="submission" date="2022-02" db="EMBL/GenBank/DDBJ databases">
        <authorList>
            <person name="King R."/>
        </authorList>
    </citation>
    <scope>NUCLEOTIDE SEQUENCE</scope>
</reference>
<organism evidence="2 3">
    <name type="scientific">Spodoptera littoralis</name>
    <name type="common">Egyptian cotton leafworm</name>
    <dbReference type="NCBI Taxonomy" id="7109"/>
    <lineage>
        <taxon>Eukaryota</taxon>
        <taxon>Metazoa</taxon>
        <taxon>Ecdysozoa</taxon>
        <taxon>Arthropoda</taxon>
        <taxon>Hexapoda</taxon>
        <taxon>Insecta</taxon>
        <taxon>Pterygota</taxon>
        <taxon>Neoptera</taxon>
        <taxon>Endopterygota</taxon>
        <taxon>Lepidoptera</taxon>
        <taxon>Glossata</taxon>
        <taxon>Ditrysia</taxon>
        <taxon>Noctuoidea</taxon>
        <taxon>Noctuidae</taxon>
        <taxon>Amphipyrinae</taxon>
        <taxon>Spodoptera</taxon>
    </lineage>
</organism>
<keyword evidence="3" id="KW-1185">Reference proteome</keyword>
<name>A0A9P0HXY6_SPOLI</name>
<feature type="region of interest" description="Disordered" evidence="1">
    <location>
        <begin position="1"/>
        <end position="27"/>
    </location>
</feature>